<name>A0A2W0HA62_9BACI</name>
<evidence type="ECO:0000313" key="3">
    <source>
        <dbReference type="EMBL" id="PYZ97676.1"/>
    </source>
</evidence>
<evidence type="ECO:0000313" key="4">
    <source>
        <dbReference type="Proteomes" id="UP000248066"/>
    </source>
</evidence>
<keyword evidence="4" id="KW-1185">Reference proteome</keyword>
<keyword evidence="2" id="KW-0812">Transmembrane</keyword>
<evidence type="ECO:0000256" key="2">
    <source>
        <dbReference type="SAM" id="Phobius"/>
    </source>
</evidence>
<evidence type="ECO:0000256" key="1">
    <source>
        <dbReference type="SAM" id="Coils"/>
    </source>
</evidence>
<dbReference type="RefSeq" id="WP_110516989.1">
    <property type="nucleotide sequence ID" value="NZ_PDOF01000001.1"/>
</dbReference>
<sequence length="240" mass="27159">MGRNQYIGLAVIIMLVAAAGFFFREEQAEEAGVEEELEQYIGLIDEFEGEIMELERELSRETAERSMAERETERAHRGLFEHYRTVLDNEGARFFLGSSQDDEARIDVRNMTHQFFEVVFENERGLHLIVMEAGMPGTAQVNYDSLSEEEVTGISLARGGLVFSTGVLENDEVTNLQIEFDGTLYEGTILESEKRRIWYGLQEYDGDAPEAIRLRGFDANYAPAYGEVIEVDSINDGEGL</sequence>
<proteinExistence type="predicted"/>
<organism evidence="3 4">
    <name type="scientific">Alteribacter lacisalsi</name>
    <dbReference type="NCBI Taxonomy" id="2045244"/>
    <lineage>
        <taxon>Bacteria</taxon>
        <taxon>Bacillati</taxon>
        <taxon>Bacillota</taxon>
        <taxon>Bacilli</taxon>
        <taxon>Bacillales</taxon>
        <taxon>Bacillaceae</taxon>
        <taxon>Alteribacter</taxon>
    </lineage>
</organism>
<reference evidence="3 4" key="1">
    <citation type="submission" date="2017-10" db="EMBL/GenBank/DDBJ databases">
        <title>Bacillus sp. nov., a halophilic bacterium isolated from a Yangshapao Lake.</title>
        <authorList>
            <person name="Wang H."/>
        </authorList>
    </citation>
    <scope>NUCLEOTIDE SEQUENCE [LARGE SCALE GENOMIC DNA]</scope>
    <source>
        <strain evidence="3 4">YSP-3</strain>
    </source>
</reference>
<comment type="caution">
    <text evidence="3">The sequence shown here is derived from an EMBL/GenBank/DDBJ whole genome shotgun (WGS) entry which is preliminary data.</text>
</comment>
<keyword evidence="2" id="KW-0472">Membrane</keyword>
<gene>
    <name evidence="3" type="ORF">CR205_03525</name>
</gene>
<keyword evidence="1" id="KW-0175">Coiled coil</keyword>
<feature type="coiled-coil region" evidence="1">
    <location>
        <begin position="37"/>
        <end position="71"/>
    </location>
</feature>
<dbReference type="AlphaFoldDB" id="A0A2W0HA62"/>
<protein>
    <submittedName>
        <fullName evidence="3">Uncharacterized protein</fullName>
    </submittedName>
</protein>
<feature type="transmembrane region" description="Helical" evidence="2">
    <location>
        <begin position="6"/>
        <end position="23"/>
    </location>
</feature>
<dbReference type="Proteomes" id="UP000248066">
    <property type="component" value="Unassembled WGS sequence"/>
</dbReference>
<accession>A0A2W0HA62</accession>
<keyword evidence="2" id="KW-1133">Transmembrane helix</keyword>
<dbReference type="EMBL" id="PDOF01000001">
    <property type="protein sequence ID" value="PYZ97676.1"/>
    <property type="molecule type" value="Genomic_DNA"/>
</dbReference>